<organism evidence="1 2">
    <name type="scientific">Lasius niger</name>
    <name type="common">Black garden ant</name>
    <dbReference type="NCBI Taxonomy" id="67767"/>
    <lineage>
        <taxon>Eukaryota</taxon>
        <taxon>Metazoa</taxon>
        <taxon>Ecdysozoa</taxon>
        <taxon>Arthropoda</taxon>
        <taxon>Hexapoda</taxon>
        <taxon>Insecta</taxon>
        <taxon>Pterygota</taxon>
        <taxon>Neoptera</taxon>
        <taxon>Endopterygota</taxon>
        <taxon>Hymenoptera</taxon>
        <taxon>Apocrita</taxon>
        <taxon>Aculeata</taxon>
        <taxon>Formicoidea</taxon>
        <taxon>Formicidae</taxon>
        <taxon>Formicinae</taxon>
        <taxon>Lasius</taxon>
        <taxon>Lasius</taxon>
    </lineage>
</organism>
<evidence type="ECO:0000313" key="1">
    <source>
        <dbReference type="EMBL" id="KMQ82625.1"/>
    </source>
</evidence>
<protein>
    <submittedName>
        <fullName evidence="1">Uncharacterized protein</fullName>
    </submittedName>
</protein>
<evidence type="ECO:0000313" key="2">
    <source>
        <dbReference type="Proteomes" id="UP000036403"/>
    </source>
</evidence>
<proteinExistence type="predicted"/>
<keyword evidence="2" id="KW-1185">Reference proteome</keyword>
<sequence>NYPQPVITSPGAPTVLRCSSECSHDTPTVLFRVFPQCFHDAPTVPLRVLPRCFYGAPTVPLRVLPRCSSRCSNGAYVPGCLCPTVLRSHGA</sequence>
<comment type="caution">
    <text evidence="1">The sequence shown here is derived from an EMBL/GenBank/DDBJ whole genome shotgun (WGS) entry which is preliminary data.</text>
</comment>
<dbReference type="AlphaFoldDB" id="A0A0J7MPY0"/>
<name>A0A0J7MPY0_LASNI</name>
<dbReference type="EMBL" id="LBMM01024053">
    <property type="protein sequence ID" value="KMQ82625.1"/>
    <property type="molecule type" value="Genomic_DNA"/>
</dbReference>
<reference evidence="1 2" key="1">
    <citation type="submission" date="2015-04" db="EMBL/GenBank/DDBJ databases">
        <title>Lasius niger genome sequencing.</title>
        <authorList>
            <person name="Konorov E.A."/>
            <person name="Nikitin M.A."/>
            <person name="Kirill M.V."/>
            <person name="Chang P."/>
        </authorList>
    </citation>
    <scope>NUCLEOTIDE SEQUENCE [LARGE SCALE GENOMIC DNA]</scope>
    <source>
        <tissue evidence="1">Whole</tissue>
    </source>
</reference>
<dbReference type="PaxDb" id="67767-A0A0J7MPY0"/>
<gene>
    <name evidence="1" type="ORF">RF55_22333</name>
</gene>
<feature type="non-terminal residue" evidence="1">
    <location>
        <position position="1"/>
    </location>
</feature>
<dbReference type="Proteomes" id="UP000036403">
    <property type="component" value="Unassembled WGS sequence"/>
</dbReference>
<accession>A0A0J7MPY0</accession>